<feature type="transmembrane region" description="Helical" evidence="1">
    <location>
        <begin position="66"/>
        <end position="85"/>
    </location>
</feature>
<evidence type="ECO:0000256" key="1">
    <source>
        <dbReference type="SAM" id="Phobius"/>
    </source>
</evidence>
<evidence type="ECO:0000313" key="2">
    <source>
        <dbReference type="EMBL" id="TCK22609.1"/>
    </source>
</evidence>
<sequence length="123" mass="12544">MSDSRVMRGAILLVVLAVIDIVGSLALPAPDAAPPGSEWIGAGLGVLALVPVLAWFGLRGSAGGRVAMWIAVVFRILSALLPILGLGEMPVWMAVVSVLLLALAVVGVVMVRPALGRRATATA</sequence>
<keyword evidence="1" id="KW-1133">Transmembrane helix</keyword>
<organism evidence="2 3">
    <name type="scientific">Pseudonocardia endophytica</name>
    <dbReference type="NCBI Taxonomy" id="401976"/>
    <lineage>
        <taxon>Bacteria</taxon>
        <taxon>Bacillati</taxon>
        <taxon>Actinomycetota</taxon>
        <taxon>Actinomycetes</taxon>
        <taxon>Pseudonocardiales</taxon>
        <taxon>Pseudonocardiaceae</taxon>
        <taxon>Pseudonocardia</taxon>
    </lineage>
</organism>
<dbReference type="AlphaFoldDB" id="A0A4R1HS13"/>
<proteinExistence type="predicted"/>
<keyword evidence="3" id="KW-1185">Reference proteome</keyword>
<keyword evidence="1" id="KW-0812">Transmembrane</keyword>
<keyword evidence="1" id="KW-0472">Membrane</keyword>
<evidence type="ECO:0000313" key="3">
    <source>
        <dbReference type="Proteomes" id="UP000295560"/>
    </source>
</evidence>
<dbReference type="EMBL" id="SMFZ01000002">
    <property type="protein sequence ID" value="TCK22609.1"/>
    <property type="molecule type" value="Genomic_DNA"/>
</dbReference>
<accession>A0A4R1HS13</accession>
<name>A0A4R1HS13_PSEEN</name>
<dbReference type="RefSeq" id="WP_132431590.1">
    <property type="nucleotide sequence ID" value="NZ_SMFZ01000002.1"/>
</dbReference>
<comment type="caution">
    <text evidence="2">The sequence shown here is derived from an EMBL/GenBank/DDBJ whole genome shotgun (WGS) entry which is preliminary data.</text>
</comment>
<feature type="transmembrane region" description="Helical" evidence="1">
    <location>
        <begin position="36"/>
        <end position="54"/>
    </location>
</feature>
<dbReference type="Proteomes" id="UP000295560">
    <property type="component" value="Unassembled WGS sequence"/>
</dbReference>
<reference evidence="2 3" key="1">
    <citation type="submission" date="2019-03" db="EMBL/GenBank/DDBJ databases">
        <title>Sequencing the genomes of 1000 actinobacteria strains.</title>
        <authorList>
            <person name="Klenk H.-P."/>
        </authorList>
    </citation>
    <scope>NUCLEOTIDE SEQUENCE [LARGE SCALE GENOMIC DNA]</scope>
    <source>
        <strain evidence="2 3">DSM 44969</strain>
    </source>
</reference>
<feature type="transmembrane region" description="Helical" evidence="1">
    <location>
        <begin position="91"/>
        <end position="111"/>
    </location>
</feature>
<protein>
    <submittedName>
        <fullName evidence="2">Uncharacterized protein</fullName>
    </submittedName>
</protein>
<gene>
    <name evidence="2" type="ORF">EV378_6617</name>
</gene>